<keyword evidence="2" id="KW-0677">Repeat</keyword>
<dbReference type="SUPFAM" id="SSF56112">
    <property type="entry name" value="Protein kinase-like (PK-like)"/>
    <property type="match status" value="1"/>
</dbReference>
<evidence type="ECO:0000256" key="5">
    <source>
        <dbReference type="PROSITE-ProRule" id="PRU00221"/>
    </source>
</evidence>
<feature type="compositionally biased region" description="Polar residues" evidence="7">
    <location>
        <begin position="30"/>
        <end position="42"/>
    </location>
</feature>
<feature type="compositionally biased region" description="Low complexity" evidence="7">
    <location>
        <begin position="11"/>
        <end position="26"/>
    </location>
</feature>
<dbReference type="SUPFAM" id="SSF50978">
    <property type="entry name" value="WD40 repeat-like"/>
    <property type="match status" value="1"/>
</dbReference>
<dbReference type="InterPro" id="IPR019775">
    <property type="entry name" value="WD40_repeat_CS"/>
</dbReference>
<dbReference type="PROSITE" id="PS00107">
    <property type="entry name" value="PROTEIN_KINASE_ATP"/>
    <property type="match status" value="1"/>
</dbReference>
<dbReference type="PRINTS" id="PR00109">
    <property type="entry name" value="TYRKINASE"/>
</dbReference>
<comment type="caution">
    <text evidence="9">The sequence shown here is derived from an EMBL/GenBank/DDBJ whole genome shotgun (WGS) entry which is preliminary data.</text>
</comment>
<accession>A0AAN7YRH9</accession>
<evidence type="ECO:0000259" key="8">
    <source>
        <dbReference type="PROSITE" id="PS50011"/>
    </source>
</evidence>
<keyword evidence="4 6" id="KW-0067">ATP-binding</keyword>
<proteinExistence type="predicted"/>
<dbReference type="InterPro" id="IPR001680">
    <property type="entry name" value="WD40_rpt"/>
</dbReference>
<dbReference type="InterPro" id="IPR017441">
    <property type="entry name" value="Protein_kinase_ATP_BS"/>
</dbReference>
<dbReference type="InterPro" id="IPR000719">
    <property type="entry name" value="Prot_kinase_dom"/>
</dbReference>
<evidence type="ECO:0000313" key="9">
    <source>
        <dbReference type="EMBL" id="KAK5581524.1"/>
    </source>
</evidence>
<keyword evidence="3 6" id="KW-0547">Nucleotide-binding</keyword>
<keyword evidence="1 5" id="KW-0853">WD repeat</keyword>
<dbReference type="AlphaFoldDB" id="A0AAN7YRH9"/>
<organism evidence="9 10">
    <name type="scientific">Dictyostelium firmibasis</name>
    <dbReference type="NCBI Taxonomy" id="79012"/>
    <lineage>
        <taxon>Eukaryota</taxon>
        <taxon>Amoebozoa</taxon>
        <taxon>Evosea</taxon>
        <taxon>Eumycetozoa</taxon>
        <taxon>Dictyostelia</taxon>
        <taxon>Dictyosteliales</taxon>
        <taxon>Dictyosteliaceae</taxon>
        <taxon>Dictyostelium</taxon>
    </lineage>
</organism>
<evidence type="ECO:0000313" key="10">
    <source>
        <dbReference type="Proteomes" id="UP001344447"/>
    </source>
</evidence>
<feature type="domain" description="Protein kinase" evidence="8">
    <location>
        <begin position="177"/>
        <end position="444"/>
    </location>
</feature>
<dbReference type="Gene3D" id="3.30.200.20">
    <property type="entry name" value="Phosphorylase Kinase, domain 1"/>
    <property type="match status" value="1"/>
</dbReference>
<dbReference type="InterPro" id="IPR011009">
    <property type="entry name" value="Kinase-like_dom_sf"/>
</dbReference>
<feature type="compositionally biased region" description="Polar residues" evidence="7">
    <location>
        <begin position="485"/>
        <end position="510"/>
    </location>
</feature>
<protein>
    <recommendedName>
        <fullName evidence="8">Protein kinase domain-containing protein</fullName>
    </recommendedName>
</protein>
<feature type="compositionally biased region" description="Acidic residues" evidence="7">
    <location>
        <begin position="54"/>
        <end position="70"/>
    </location>
</feature>
<evidence type="ECO:0000256" key="2">
    <source>
        <dbReference type="ARBA" id="ARBA00022737"/>
    </source>
</evidence>
<evidence type="ECO:0000256" key="4">
    <source>
        <dbReference type="ARBA" id="ARBA00022840"/>
    </source>
</evidence>
<name>A0AAN7YRH9_9MYCE</name>
<dbReference type="PROSITE" id="PS50082">
    <property type="entry name" value="WD_REPEATS_2"/>
    <property type="match status" value="1"/>
</dbReference>
<dbReference type="PROSITE" id="PS00678">
    <property type="entry name" value="WD_REPEATS_1"/>
    <property type="match status" value="1"/>
</dbReference>
<evidence type="ECO:0000256" key="1">
    <source>
        <dbReference type="ARBA" id="ARBA00022574"/>
    </source>
</evidence>
<dbReference type="SMART" id="SM00320">
    <property type="entry name" value="WD40"/>
    <property type="match status" value="4"/>
</dbReference>
<dbReference type="Pfam" id="PF07714">
    <property type="entry name" value="PK_Tyr_Ser-Thr"/>
    <property type="match status" value="1"/>
</dbReference>
<dbReference type="Proteomes" id="UP001344447">
    <property type="component" value="Unassembled WGS sequence"/>
</dbReference>
<feature type="region of interest" description="Disordered" evidence="7">
    <location>
        <begin position="467"/>
        <end position="510"/>
    </location>
</feature>
<dbReference type="GO" id="GO:0005524">
    <property type="term" value="F:ATP binding"/>
    <property type="evidence" value="ECO:0007669"/>
    <property type="project" value="UniProtKB-UniRule"/>
</dbReference>
<dbReference type="InterPro" id="IPR008266">
    <property type="entry name" value="Tyr_kinase_AS"/>
</dbReference>
<dbReference type="PANTHER" id="PTHR44329:SF246">
    <property type="entry name" value="SERINE_THREONINE-PROTEIN KINASE TNNI3K"/>
    <property type="match status" value="1"/>
</dbReference>
<dbReference type="EMBL" id="JAVFKY010000002">
    <property type="protein sequence ID" value="KAK5581524.1"/>
    <property type="molecule type" value="Genomic_DNA"/>
</dbReference>
<evidence type="ECO:0000256" key="6">
    <source>
        <dbReference type="PROSITE-ProRule" id="PRU10141"/>
    </source>
</evidence>
<gene>
    <name evidence="9" type="ORF">RB653_001559</name>
</gene>
<sequence length="896" mass="100049">MFDNDKDDSNEGNNNNNKINIKTSIDMGNYINSSSLIESFGSNKNNNNKKSEDIEYDEDEDEIVSTEEEKELTHEYEDSDTDSEFAPTQVIPDDDDGDDFAAQDKQFGGGVGAVGGSGSGNLMSSSSFNDKIDHIFNNGGSNLNSSFLNNGENRINFKQLVRLKSTLKRHEISFKELTVEKEIGQGFFGKVYKARWRGKSVALKRITLIKFRDLSENEIFDKEVSIMSKLCHPTCVMFIGACSLDGPSNRSIIMEYMEGGSLRRLLDEKSNYQLSPSLQLSIARDIAEGMNYLHTNFKEGPIVHRDLTSSNILLNGSYTVAKINDFGLSKEMKPGPSEMTAAMGSLAWMAPECFKAENYTEKVDVYSFAIILWELLTCRDPYNGMEPLRMAFLASVEDYRLPLAGFPAYWAELISRCWNPIPSLRPSFQEILQILNQIESNPSYQNLNLTCLSNNFFHNSSNNNIATSSSASTTSTTTIKSNSIRESNINVQTKSRNPSPSTSKNGYYAQDINNDSLSMQVETKNCTYNKNNSGDVNNSNDDFFKSSFTKKSFLSNNNNNNNTNNTNNTNYNNTNSFNNNEIIKSLNCIAEQNSFLVSYQDSNIVKYFSLDSDSLTSTLQMDQSVVCMKYQIINEKVFLVVAMSNNSISLFELKKTDFSSGDSCESTTLLPIKIFKCDERHKIKDITWNGTHVITSSFLDSSIQIWDIEKSLAPISRMDNSGVGILSIDSQSHQPLMISGDIDGKVKLWDIRNAHCFRTLTHSPSGGSIGVDSVLFRSPHVVRDPILLTGSSKDCKFKVWNMYSSTCLNSFQSHSTDLLGIHRNQSSQQIITWSSEGTISLFNSSSGDGGDNGSVEFSKVLNVNSMMSNESLQSAQLISKNRIIFSSKNKFYSILV</sequence>
<feature type="compositionally biased region" description="Low complexity" evidence="7">
    <location>
        <begin position="467"/>
        <end position="484"/>
    </location>
</feature>
<dbReference type="InterPro" id="IPR051681">
    <property type="entry name" value="Ser/Thr_Kinases-Pseudokinases"/>
</dbReference>
<feature type="compositionally biased region" description="Acidic residues" evidence="7">
    <location>
        <begin position="1"/>
        <end position="10"/>
    </location>
</feature>
<evidence type="ECO:0000256" key="3">
    <source>
        <dbReference type="ARBA" id="ARBA00022741"/>
    </source>
</evidence>
<dbReference type="InterPro" id="IPR036322">
    <property type="entry name" value="WD40_repeat_dom_sf"/>
</dbReference>
<dbReference type="PROSITE" id="PS00109">
    <property type="entry name" value="PROTEIN_KINASE_TYR"/>
    <property type="match status" value="1"/>
</dbReference>
<dbReference type="GO" id="GO:0004674">
    <property type="term" value="F:protein serine/threonine kinase activity"/>
    <property type="evidence" value="ECO:0007669"/>
    <property type="project" value="TreeGrafter"/>
</dbReference>
<dbReference type="Gene3D" id="1.10.510.10">
    <property type="entry name" value="Transferase(Phosphotransferase) domain 1"/>
    <property type="match status" value="1"/>
</dbReference>
<feature type="region of interest" description="Disordered" evidence="7">
    <location>
        <begin position="1"/>
        <end position="97"/>
    </location>
</feature>
<dbReference type="PANTHER" id="PTHR44329">
    <property type="entry name" value="SERINE/THREONINE-PROTEIN KINASE TNNI3K-RELATED"/>
    <property type="match status" value="1"/>
</dbReference>
<dbReference type="InterPro" id="IPR015943">
    <property type="entry name" value="WD40/YVTN_repeat-like_dom_sf"/>
</dbReference>
<feature type="repeat" description="WD" evidence="5">
    <location>
        <begin position="718"/>
        <end position="759"/>
    </location>
</feature>
<feature type="binding site" evidence="6">
    <location>
        <position position="204"/>
    </location>
    <ligand>
        <name>ATP</name>
        <dbReference type="ChEBI" id="CHEBI:30616"/>
    </ligand>
</feature>
<dbReference type="CDD" id="cd13999">
    <property type="entry name" value="STKc_MAP3K-like"/>
    <property type="match status" value="1"/>
</dbReference>
<dbReference type="Gene3D" id="2.130.10.10">
    <property type="entry name" value="YVTN repeat-like/Quinoprotein amine dehydrogenase"/>
    <property type="match status" value="1"/>
</dbReference>
<dbReference type="InterPro" id="IPR001245">
    <property type="entry name" value="Ser-Thr/Tyr_kinase_cat_dom"/>
</dbReference>
<keyword evidence="10" id="KW-1185">Reference proteome</keyword>
<dbReference type="PROSITE" id="PS50011">
    <property type="entry name" value="PROTEIN_KINASE_DOM"/>
    <property type="match status" value="1"/>
</dbReference>
<reference evidence="9 10" key="1">
    <citation type="submission" date="2023-11" db="EMBL/GenBank/DDBJ databases">
        <title>Dfirmibasis_genome.</title>
        <authorList>
            <person name="Edelbroek B."/>
            <person name="Kjellin J."/>
            <person name="Jerlstrom-Hultqvist J."/>
            <person name="Soderbom F."/>
        </authorList>
    </citation>
    <scope>NUCLEOTIDE SEQUENCE [LARGE SCALE GENOMIC DNA]</scope>
    <source>
        <strain evidence="9 10">TNS-C-14</strain>
    </source>
</reference>
<evidence type="ECO:0000256" key="7">
    <source>
        <dbReference type="SAM" id="MobiDB-lite"/>
    </source>
</evidence>